<evidence type="ECO:0000313" key="2">
    <source>
        <dbReference type="EMBL" id="GGC82515.1"/>
    </source>
</evidence>
<reference evidence="2" key="2">
    <citation type="submission" date="2020-09" db="EMBL/GenBank/DDBJ databases">
        <authorList>
            <person name="Sun Q."/>
            <person name="Zhou Y."/>
        </authorList>
    </citation>
    <scope>NUCLEOTIDE SEQUENCE</scope>
    <source>
        <strain evidence="2">CGMCC 1.12919</strain>
    </source>
</reference>
<dbReference type="InterPro" id="IPR050697">
    <property type="entry name" value="Adenylyl/Guanylyl_Cyclase_3/4"/>
</dbReference>
<proteinExistence type="predicted"/>
<dbReference type="Gene3D" id="3.30.70.1230">
    <property type="entry name" value="Nucleotide cyclase"/>
    <property type="match status" value="1"/>
</dbReference>
<protein>
    <submittedName>
        <fullName evidence="2">Adenylate cyclase</fullName>
    </submittedName>
</protein>
<dbReference type="PROSITE" id="PS50125">
    <property type="entry name" value="GUANYLATE_CYCLASE_2"/>
    <property type="match status" value="1"/>
</dbReference>
<dbReference type="InterPro" id="IPR029787">
    <property type="entry name" value="Nucleotide_cyclase"/>
</dbReference>
<feature type="domain" description="Guanylate cyclase" evidence="1">
    <location>
        <begin position="208"/>
        <end position="334"/>
    </location>
</feature>
<dbReference type="Proteomes" id="UP000637002">
    <property type="component" value="Unassembled WGS sequence"/>
</dbReference>
<dbReference type="SMART" id="SM00044">
    <property type="entry name" value="CYCc"/>
    <property type="match status" value="1"/>
</dbReference>
<dbReference type="AlphaFoldDB" id="A0A916XKW0"/>
<accession>A0A916XKW0</accession>
<dbReference type="Pfam" id="PF00211">
    <property type="entry name" value="Guanylate_cyc"/>
    <property type="match status" value="1"/>
</dbReference>
<reference evidence="2" key="1">
    <citation type="journal article" date="2014" name="Int. J. Syst. Evol. Microbiol.">
        <title>Complete genome sequence of Corynebacterium casei LMG S-19264T (=DSM 44701T), isolated from a smear-ripened cheese.</title>
        <authorList>
            <consortium name="US DOE Joint Genome Institute (JGI-PGF)"/>
            <person name="Walter F."/>
            <person name="Albersmeier A."/>
            <person name="Kalinowski J."/>
            <person name="Ruckert C."/>
        </authorList>
    </citation>
    <scope>NUCLEOTIDE SEQUENCE</scope>
    <source>
        <strain evidence="2">CGMCC 1.12919</strain>
    </source>
</reference>
<evidence type="ECO:0000313" key="3">
    <source>
        <dbReference type="Proteomes" id="UP000637002"/>
    </source>
</evidence>
<dbReference type="GO" id="GO:0006171">
    <property type="term" value="P:cAMP biosynthetic process"/>
    <property type="evidence" value="ECO:0007669"/>
    <property type="project" value="TreeGrafter"/>
</dbReference>
<comment type="caution">
    <text evidence="2">The sequence shown here is derived from an EMBL/GenBank/DDBJ whole genome shotgun (WGS) entry which is preliminary data.</text>
</comment>
<dbReference type="PANTHER" id="PTHR43081:SF11">
    <property type="entry name" value="BLR2264 PROTEIN"/>
    <property type="match status" value="1"/>
</dbReference>
<evidence type="ECO:0000259" key="1">
    <source>
        <dbReference type="PROSITE" id="PS50125"/>
    </source>
</evidence>
<dbReference type="GO" id="GO:0035556">
    <property type="term" value="P:intracellular signal transduction"/>
    <property type="evidence" value="ECO:0007669"/>
    <property type="project" value="InterPro"/>
</dbReference>
<dbReference type="EMBL" id="BMGG01000008">
    <property type="protein sequence ID" value="GGC82515.1"/>
    <property type="molecule type" value="Genomic_DNA"/>
</dbReference>
<dbReference type="CDD" id="cd07302">
    <property type="entry name" value="CHD"/>
    <property type="match status" value="1"/>
</dbReference>
<sequence>MTDTGAVMRWLIAGAPGAAAAEEVLSGTCERLLAAGLPLTRAAAFVEMLHPDIMGRALIWRAGEGVSINDAPLAFRDSDVFRDSPVSAVGRTGVGLRRRLIDPGCPFDFPILADLREQGVTDFLAMPLRFTNGDVQVGTWATAAPQGFADPQVAALEALMAPLARLAEIWAMRRTATTLLDTYVGRNAGARILAGHIRRGDTESVRAAVWLSDLRGFTPLADRLSPAELTATLNLYFDCQVPAIAEHGGEVLKFLGDGLLAIFPAGVEAAAAATCAAALRAARQASAELAAKAPDLRHGLALHFGDVLWGNVGGGNRLDFTCIGPAVNLAARIEGMTADLGHPIIASQEFAHHAPEQLTPLGAFSLRGFATPQRLFAVPVLGA</sequence>
<dbReference type="GO" id="GO:0004016">
    <property type="term" value="F:adenylate cyclase activity"/>
    <property type="evidence" value="ECO:0007669"/>
    <property type="project" value="UniProtKB-ARBA"/>
</dbReference>
<dbReference type="PANTHER" id="PTHR43081">
    <property type="entry name" value="ADENYLATE CYCLASE, TERMINAL-DIFFERENTIATION SPECIFIC-RELATED"/>
    <property type="match status" value="1"/>
</dbReference>
<name>A0A916XKW0_9HYPH</name>
<dbReference type="RefSeq" id="WP_244642142.1">
    <property type="nucleotide sequence ID" value="NZ_BMGG01000008.1"/>
</dbReference>
<dbReference type="SUPFAM" id="SSF55073">
    <property type="entry name" value="Nucleotide cyclase"/>
    <property type="match status" value="1"/>
</dbReference>
<dbReference type="InterPro" id="IPR001054">
    <property type="entry name" value="A/G_cyclase"/>
</dbReference>
<gene>
    <name evidence="2" type="ORF">GCM10010994_45550</name>
</gene>
<keyword evidence="3" id="KW-1185">Reference proteome</keyword>
<organism evidence="2 3">
    <name type="scientific">Chelatococcus reniformis</name>
    <dbReference type="NCBI Taxonomy" id="1494448"/>
    <lineage>
        <taxon>Bacteria</taxon>
        <taxon>Pseudomonadati</taxon>
        <taxon>Pseudomonadota</taxon>
        <taxon>Alphaproteobacteria</taxon>
        <taxon>Hyphomicrobiales</taxon>
        <taxon>Chelatococcaceae</taxon>
        <taxon>Chelatococcus</taxon>
    </lineage>
</organism>